<dbReference type="EMBL" id="CAJFDI010000001">
    <property type="protein sequence ID" value="CAD5211011.1"/>
    <property type="molecule type" value="Genomic_DNA"/>
</dbReference>
<dbReference type="EMBL" id="CAJFCV020000001">
    <property type="protein sequence ID" value="CAG9087463.1"/>
    <property type="molecule type" value="Genomic_DNA"/>
</dbReference>
<dbReference type="Proteomes" id="UP000095284">
    <property type="component" value="Unplaced"/>
</dbReference>
<evidence type="ECO:0000313" key="4">
    <source>
        <dbReference type="Proteomes" id="UP000659654"/>
    </source>
</evidence>
<keyword evidence="4" id="KW-1185">Reference proteome</keyword>
<organism evidence="3 5">
    <name type="scientific">Bursaphelenchus xylophilus</name>
    <name type="common">Pinewood nematode worm</name>
    <name type="synonym">Aphelenchoides xylophilus</name>
    <dbReference type="NCBI Taxonomy" id="6326"/>
    <lineage>
        <taxon>Eukaryota</taxon>
        <taxon>Metazoa</taxon>
        <taxon>Ecdysozoa</taxon>
        <taxon>Nematoda</taxon>
        <taxon>Chromadorea</taxon>
        <taxon>Rhabditida</taxon>
        <taxon>Tylenchina</taxon>
        <taxon>Tylenchomorpha</taxon>
        <taxon>Aphelenchoidea</taxon>
        <taxon>Aphelenchoididae</taxon>
        <taxon>Bursaphelenchus</taxon>
    </lineage>
</organism>
<dbReference type="OrthoDB" id="431691at2759"/>
<sequence length="92" mass="10978">MLGQNAVAFLLKSRAPSMVFAVRWNCPWHRSNWKPHIFPFRMKERLEKGSLEARLSTPGGREIVMRRILREQPFLGWNHDNRPKKHRLSYPL</sequence>
<gene>
    <name evidence="1" type="ORF">BXYJ_LOCUS2215</name>
</gene>
<dbReference type="AlphaFoldDB" id="A0A1I7SEB9"/>
<dbReference type="eggNOG" id="ENOG502SGWC">
    <property type="taxonomic scope" value="Eukaryota"/>
</dbReference>
<proteinExistence type="predicted"/>
<evidence type="ECO:0000313" key="1">
    <source>
        <dbReference type="EMBL" id="CAD5211011.1"/>
    </source>
</evidence>
<dbReference type="WBParaSite" id="BXY_1137800.1">
    <property type="protein sequence ID" value="BXY_1137800.1"/>
    <property type="gene ID" value="BXY_1137800"/>
</dbReference>
<name>A0A1I7SEB9_BURXY</name>
<evidence type="ECO:0000313" key="2">
    <source>
        <dbReference type="EMBL" id="CAG9087463.1"/>
    </source>
</evidence>
<evidence type="ECO:0000313" key="3">
    <source>
        <dbReference type="Proteomes" id="UP000095284"/>
    </source>
</evidence>
<accession>A0A1I7SEB9</accession>
<evidence type="ECO:0000313" key="5">
    <source>
        <dbReference type="WBParaSite" id="BXY_1137800.1"/>
    </source>
</evidence>
<reference evidence="5" key="1">
    <citation type="submission" date="2016-11" db="UniProtKB">
        <authorList>
            <consortium name="WormBaseParasite"/>
        </authorList>
    </citation>
    <scope>IDENTIFICATION</scope>
</reference>
<dbReference type="Proteomes" id="UP000582659">
    <property type="component" value="Unassembled WGS sequence"/>
</dbReference>
<reference evidence="2" key="2">
    <citation type="submission" date="2020-08" db="EMBL/GenBank/DDBJ databases">
        <authorList>
            <person name="Kikuchi T."/>
        </authorList>
    </citation>
    <scope>NUCLEOTIDE SEQUENCE</scope>
    <source>
        <strain evidence="1">Ka4C1</strain>
    </source>
</reference>
<dbReference type="Proteomes" id="UP000659654">
    <property type="component" value="Unassembled WGS sequence"/>
</dbReference>
<protein>
    <submittedName>
        <fullName evidence="1">(pine wood nematode) hypothetical protein</fullName>
    </submittedName>
</protein>